<dbReference type="InterPro" id="IPR004570">
    <property type="entry name" value="Phosphatidylglycerol_P_synth"/>
</dbReference>
<reference evidence="13 14" key="1">
    <citation type="submission" date="2022-08" db="EMBL/GenBank/DDBJ databases">
        <authorList>
            <person name="Li F."/>
        </authorList>
    </citation>
    <scope>NUCLEOTIDE SEQUENCE [LARGE SCALE GENOMIC DNA]</scope>
    <source>
        <strain evidence="13 14">10F1B-8-1</strain>
    </source>
</reference>
<comment type="caution">
    <text evidence="13">The sequence shown here is derived from an EMBL/GenBank/DDBJ whole genome shotgun (WGS) entry which is preliminary data.</text>
</comment>
<gene>
    <name evidence="13" type="ORF">NUH29_00205</name>
</gene>
<keyword evidence="3" id="KW-0444">Lipid biosynthesis</keyword>
<dbReference type="PANTHER" id="PTHR14269:SF62">
    <property type="entry name" value="CDP-DIACYLGLYCEROL--GLYCEROL-3-PHOSPHATE 3-PHOSPHATIDYLTRANSFERASE 1, CHLOROPLASTIC"/>
    <property type="match status" value="1"/>
</dbReference>
<feature type="transmembrane region" description="Helical" evidence="12">
    <location>
        <begin position="68"/>
        <end position="87"/>
    </location>
</feature>
<evidence type="ECO:0000256" key="2">
    <source>
        <dbReference type="ARBA" id="ARBA00010441"/>
    </source>
</evidence>
<dbReference type="InterPro" id="IPR000462">
    <property type="entry name" value="CDP-OH_P_trans"/>
</dbReference>
<evidence type="ECO:0000256" key="4">
    <source>
        <dbReference type="ARBA" id="ARBA00022679"/>
    </source>
</evidence>
<dbReference type="InterPro" id="IPR043130">
    <property type="entry name" value="CDP-OH_PTrfase_TM_dom"/>
</dbReference>
<evidence type="ECO:0000313" key="13">
    <source>
        <dbReference type="EMBL" id="MCS0497973.1"/>
    </source>
</evidence>
<proteinExistence type="inferred from homology"/>
<keyword evidence="5 12" id="KW-0812">Transmembrane</keyword>
<dbReference type="PROSITE" id="PS00379">
    <property type="entry name" value="CDP_ALCOHOL_P_TRANSF"/>
    <property type="match status" value="1"/>
</dbReference>
<evidence type="ECO:0000256" key="1">
    <source>
        <dbReference type="ARBA" id="ARBA00004141"/>
    </source>
</evidence>
<keyword evidence="9" id="KW-0594">Phospholipid biosynthesis</keyword>
<dbReference type="InterPro" id="IPR050324">
    <property type="entry name" value="CDP-alcohol_PTase-I"/>
</dbReference>
<dbReference type="RefSeq" id="WP_258796849.1">
    <property type="nucleotide sequence ID" value="NZ_JANTHX010000001.1"/>
</dbReference>
<dbReference type="PANTHER" id="PTHR14269">
    <property type="entry name" value="CDP-DIACYLGLYCEROL--GLYCEROL-3-PHOSPHATE 3-PHOSPHATIDYLTRANSFERASE-RELATED"/>
    <property type="match status" value="1"/>
</dbReference>
<dbReference type="Proteomes" id="UP001205337">
    <property type="component" value="Unassembled WGS sequence"/>
</dbReference>
<evidence type="ECO:0000256" key="6">
    <source>
        <dbReference type="ARBA" id="ARBA00022989"/>
    </source>
</evidence>
<keyword evidence="7" id="KW-0443">Lipid metabolism</keyword>
<accession>A0ABT1ZB90</accession>
<dbReference type="Pfam" id="PF01066">
    <property type="entry name" value="CDP-OH_P_transf"/>
    <property type="match status" value="1"/>
</dbReference>
<keyword evidence="14" id="KW-1185">Reference proteome</keyword>
<keyword evidence="10" id="KW-1208">Phospholipid metabolism</keyword>
<evidence type="ECO:0000256" key="12">
    <source>
        <dbReference type="SAM" id="Phobius"/>
    </source>
</evidence>
<evidence type="ECO:0000256" key="3">
    <source>
        <dbReference type="ARBA" id="ARBA00022516"/>
    </source>
</evidence>
<feature type="transmembrane region" description="Helical" evidence="12">
    <location>
        <begin position="157"/>
        <end position="177"/>
    </location>
</feature>
<evidence type="ECO:0000256" key="10">
    <source>
        <dbReference type="ARBA" id="ARBA00023264"/>
    </source>
</evidence>
<keyword evidence="4 11" id="KW-0808">Transferase</keyword>
<evidence type="ECO:0000256" key="11">
    <source>
        <dbReference type="RuleBase" id="RU003750"/>
    </source>
</evidence>
<dbReference type="PIRSF" id="PIRSF000847">
    <property type="entry name" value="Phos_ph_gly_syn"/>
    <property type="match status" value="1"/>
</dbReference>
<comment type="similarity">
    <text evidence="2 11">Belongs to the CDP-alcohol phosphatidyltransferase class-I family.</text>
</comment>
<dbReference type="Gene3D" id="1.20.120.1760">
    <property type="match status" value="1"/>
</dbReference>
<keyword evidence="8 12" id="KW-0472">Membrane</keyword>
<evidence type="ECO:0000256" key="7">
    <source>
        <dbReference type="ARBA" id="ARBA00023098"/>
    </source>
</evidence>
<evidence type="ECO:0000256" key="9">
    <source>
        <dbReference type="ARBA" id="ARBA00023209"/>
    </source>
</evidence>
<feature type="transmembrane region" description="Helical" evidence="12">
    <location>
        <begin position="126"/>
        <end position="151"/>
    </location>
</feature>
<evidence type="ECO:0000313" key="14">
    <source>
        <dbReference type="Proteomes" id="UP001205337"/>
    </source>
</evidence>
<protein>
    <submittedName>
        <fullName evidence="13">CDP-alcohol phosphatidyltransferase family protein</fullName>
    </submittedName>
</protein>
<evidence type="ECO:0000256" key="5">
    <source>
        <dbReference type="ARBA" id="ARBA00022692"/>
    </source>
</evidence>
<comment type="subcellular location">
    <subcellularLocation>
        <location evidence="1">Membrane</location>
        <topology evidence="1">Multi-pass membrane protein</topology>
    </subcellularLocation>
</comment>
<dbReference type="InterPro" id="IPR048254">
    <property type="entry name" value="CDP_ALCOHOL_P_TRANSF_CS"/>
</dbReference>
<sequence>MQVVSTRIVTIPNVLSAVRLVLIPLFLWLLGSAQYGWALIVIVVSSLTDFVDGFIARRFNQVSRLGQILDPAVDRLFIFSTLIGLAWQGFLPWWLVAVIVLRDLGIVALGPVLASHGYGPLPVHHLGKVATFSLLFALPTLVLGAAFPSIAAFSDPVGWALALWGAFLYWWAGAIYLRETLRLVRDEQVAQAPASDTLGD</sequence>
<organism evidence="13 14">
    <name type="scientific">Protaetiibacter mangrovi</name>
    <dbReference type="NCBI Taxonomy" id="2970926"/>
    <lineage>
        <taxon>Bacteria</taxon>
        <taxon>Bacillati</taxon>
        <taxon>Actinomycetota</taxon>
        <taxon>Actinomycetes</taxon>
        <taxon>Micrococcales</taxon>
        <taxon>Microbacteriaceae</taxon>
        <taxon>Protaetiibacter</taxon>
    </lineage>
</organism>
<evidence type="ECO:0000256" key="8">
    <source>
        <dbReference type="ARBA" id="ARBA00023136"/>
    </source>
</evidence>
<name>A0ABT1ZB90_9MICO</name>
<keyword evidence="6 12" id="KW-1133">Transmembrane helix</keyword>
<dbReference type="EMBL" id="JANTHX010000001">
    <property type="protein sequence ID" value="MCS0497973.1"/>
    <property type="molecule type" value="Genomic_DNA"/>
</dbReference>